<keyword evidence="6 11" id="KW-0547">Nucleotide-binding</keyword>
<evidence type="ECO:0000256" key="8">
    <source>
        <dbReference type="ARBA" id="ARBA00022840"/>
    </source>
</evidence>
<feature type="binding site" evidence="11">
    <location>
        <position position="52"/>
    </location>
    <ligand>
        <name>substrate</name>
    </ligand>
</feature>
<comment type="caution">
    <text evidence="11">Lacks conserved residue(s) required for the propagation of feature annotation.</text>
</comment>
<protein>
    <recommendedName>
        <fullName evidence="3 11">Shikimate kinase</fullName>
        <shortName evidence="11">SK</shortName>
        <ecNumber evidence="3 11">2.7.1.71</ecNumber>
    </recommendedName>
</protein>
<feature type="binding site" evidence="11">
    <location>
        <position position="73"/>
    </location>
    <ligand>
        <name>substrate</name>
    </ligand>
</feature>
<evidence type="ECO:0000313" key="12">
    <source>
        <dbReference type="EMBL" id="EAU55051.1"/>
    </source>
</evidence>
<comment type="caution">
    <text evidence="12">The sequence shown here is derived from an EMBL/GenBank/DDBJ whole genome shotgun (WGS) entry which is preliminary data.</text>
</comment>
<dbReference type="PROSITE" id="PS01128">
    <property type="entry name" value="SHIKIMATE_KINASE"/>
    <property type="match status" value="1"/>
</dbReference>
<evidence type="ECO:0000256" key="5">
    <source>
        <dbReference type="ARBA" id="ARBA00022679"/>
    </source>
</evidence>
<comment type="cofactor">
    <cofactor evidence="11">
        <name>Mg(2+)</name>
        <dbReference type="ChEBI" id="CHEBI:18420"/>
    </cofactor>
    <text evidence="11">Binds 1 Mg(2+) ion per subunit.</text>
</comment>
<dbReference type="InterPro" id="IPR000623">
    <property type="entry name" value="Shikimate_kinase/TSH1"/>
</dbReference>
<dbReference type="AlphaFoldDB" id="Q0F0H7"/>
<evidence type="ECO:0000256" key="4">
    <source>
        <dbReference type="ARBA" id="ARBA00022605"/>
    </source>
</evidence>
<feature type="binding site" evidence="11">
    <location>
        <position position="130"/>
    </location>
    <ligand>
        <name>substrate</name>
    </ligand>
</feature>
<evidence type="ECO:0000256" key="11">
    <source>
        <dbReference type="HAMAP-Rule" id="MF_00109"/>
    </source>
</evidence>
<keyword evidence="9 11" id="KW-0057">Aromatic amino acid biosynthesis</keyword>
<evidence type="ECO:0000256" key="9">
    <source>
        <dbReference type="ARBA" id="ARBA00023141"/>
    </source>
</evidence>
<comment type="pathway">
    <text evidence="1 11">Metabolic intermediate biosynthesis; chorismate biosynthesis; chorismate from D-erythrose 4-phosphate and phosphoenolpyruvate: step 5/7.</text>
</comment>
<dbReference type="EC" id="2.7.1.71" evidence="3 11"/>
<evidence type="ECO:0000313" key="13">
    <source>
        <dbReference type="Proteomes" id="UP000005297"/>
    </source>
</evidence>
<evidence type="ECO:0000256" key="7">
    <source>
        <dbReference type="ARBA" id="ARBA00022777"/>
    </source>
</evidence>
<keyword evidence="11" id="KW-0460">Magnesium</keyword>
<keyword evidence="11" id="KW-0479">Metal-binding</keyword>
<dbReference type="EMBL" id="AATS01000004">
    <property type="protein sequence ID" value="EAU55051.1"/>
    <property type="molecule type" value="Genomic_DNA"/>
</dbReference>
<sequence>MIGLMGSGKSSIGRRLAKKLKLDLIDLDDYIVAQAGMSIPDIFAERGEDGFRDMETAALRAVLGRPAVIASGGGVVMREENRALLKEHTPVIWLKASPEFLAERIDGDSNRPLIAEGDTLSRLQQLAELRYPLYEECADFTLPRGDMNKPDALAAILKFLDKWKKRK</sequence>
<dbReference type="GO" id="GO:0005524">
    <property type="term" value="F:ATP binding"/>
    <property type="evidence" value="ECO:0007669"/>
    <property type="project" value="UniProtKB-UniRule"/>
</dbReference>
<reference evidence="12 13" key="1">
    <citation type="submission" date="2006-09" db="EMBL/GenBank/DDBJ databases">
        <authorList>
            <person name="Emerson D."/>
            <person name="Ferriera S."/>
            <person name="Johnson J."/>
            <person name="Kravitz S."/>
            <person name="Halpern A."/>
            <person name="Remington K."/>
            <person name="Beeson K."/>
            <person name="Tran B."/>
            <person name="Rogers Y.-H."/>
            <person name="Friedman R."/>
            <person name="Venter J.C."/>
        </authorList>
    </citation>
    <scope>NUCLEOTIDE SEQUENCE [LARGE SCALE GENOMIC DNA]</scope>
    <source>
        <strain evidence="12 13">PV-1</strain>
    </source>
</reference>
<keyword evidence="4 11" id="KW-0028">Amino-acid biosynthesis</keyword>
<dbReference type="Proteomes" id="UP000005297">
    <property type="component" value="Unassembled WGS sequence"/>
</dbReference>
<dbReference type="OrthoDB" id="9800332at2"/>
<keyword evidence="13" id="KW-1185">Reference proteome</keyword>
<dbReference type="HAMAP" id="MF_00109">
    <property type="entry name" value="Shikimate_kinase"/>
    <property type="match status" value="1"/>
</dbReference>
<organism evidence="12 13">
    <name type="scientific">Mariprofundus ferrooxydans PV-1</name>
    <dbReference type="NCBI Taxonomy" id="314345"/>
    <lineage>
        <taxon>Bacteria</taxon>
        <taxon>Pseudomonadati</taxon>
        <taxon>Pseudomonadota</taxon>
        <taxon>Candidatius Mariprofundia</taxon>
        <taxon>Mariprofundales</taxon>
        <taxon>Mariprofundaceae</taxon>
        <taxon>Mariprofundus</taxon>
    </lineage>
</organism>
<comment type="subunit">
    <text evidence="11">Monomer.</text>
</comment>
<dbReference type="STRING" id="314344.AL013_10985"/>
<evidence type="ECO:0000256" key="1">
    <source>
        <dbReference type="ARBA" id="ARBA00004842"/>
    </source>
</evidence>
<dbReference type="PANTHER" id="PTHR21087">
    <property type="entry name" value="SHIKIMATE KINASE"/>
    <property type="match status" value="1"/>
</dbReference>
<evidence type="ECO:0000256" key="2">
    <source>
        <dbReference type="ARBA" id="ARBA00006997"/>
    </source>
</evidence>
<dbReference type="GO" id="GO:0000287">
    <property type="term" value="F:magnesium ion binding"/>
    <property type="evidence" value="ECO:0007669"/>
    <property type="project" value="UniProtKB-UniRule"/>
</dbReference>
<dbReference type="GO" id="GO:0008652">
    <property type="term" value="P:amino acid biosynthetic process"/>
    <property type="evidence" value="ECO:0007669"/>
    <property type="project" value="UniProtKB-KW"/>
</dbReference>
<keyword evidence="7 11" id="KW-0418">Kinase</keyword>
<comment type="function">
    <text evidence="11">Catalyzes the specific phosphorylation of the 3-hydroxyl group of shikimic acid using ATP as a cosubstrate.</text>
</comment>
<dbReference type="GO" id="GO:0009073">
    <property type="term" value="P:aromatic amino acid family biosynthetic process"/>
    <property type="evidence" value="ECO:0007669"/>
    <property type="project" value="UniProtKB-KW"/>
</dbReference>
<keyword evidence="11" id="KW-0963">Cytoplasm</keyword>
<dbReference type="GO" id="GO:0004765">
    <property type="term" value="F:shikimate kinase activity"/>
    <property type="evidence" value="ECO:0007669"/>
    <property type="project" value="UniProtKB-UniRule"/>
</dbReference>
<accession>Q0F0H7</accession>
<evidence type="ECO:0000256" key="3">
    <source>
        <dbReference type="ARBA" id="ARBA00012154"/>
    </source>
</evidence>
<dbReference type="eggNOG" id="COG0703">
    <property type="taxonomic scope" value="Bacteria"/>
</dbReference>
<evidence type="ECO:0000256" key="10">
    <source>
        <dbReference type="ARBA" id="ARBA00048567"/>
    </source>
</evidence>
<dbReference type="Pfam" id="PF01202">
    <property type="entry name" value="SKI"/>
    <property type="match status" value="1"/>
</dbReference>
<feature type="binding site" evidence="11">
    <location>
        <begin position="6"/>
        <end position="11"/>
    </location>
    <ligand>
        <name>ATP</name>
        <dbReference type="ChEBI" id="CHEBI:30616"/>
    </ligand>
</feature>
<dbReference type="CDD" id="cd00464">
    <property type="entry name" value="SK"/>
    <property type="match status" value="1"/>
</dbReference>
<dbReference type="GO" id="GO:0005829">
    <property type="term" value="C:cytosol"/>
    <property type="evidence" value="ECO:0007669"/>
    <property type="project" value="TreeGrafter"/>
</dbReference>
<dbReference type="UniPathway" id="UPA00053">
    <property type="reaction ID" value="UER00088"/>
</dbReference>
<dbReference type="InterPro" id="IPR023000">
    <property type="entry name" value="Shikimate_kinase_CS"/>
</dbReference>
<evidence type="ECO:0000256" key="6">
    <source>
        <dbReference type="ARBA" id="ARBA00022741"/>
    </source>
</evidence>
<feature type="binding site" evidence="11">
    <location>
        <position position="28"/>
    </location>
    <ligand>
        <name>substrate</name>
    </ligand>
</feature>
<proteinExistence type="inferred from homology"/>
<dbReference type="InterPro" id="IPR031322">
    <property type="entry name" value="Shikimate/glucono_kinase"/>
</dbReference>
<comment type="subcellular location">
    <subcellularLocation>
        <location evidence="11">Cytoplasm</location>
    </subcellularLocation>
</comment>
<gene>
    <name evidence="11" type="primary">aroK</name>
    <name evidence="12" type="ORF">SPV1_06899</name>
</gene>
<dbReference type="InParanoid" id="Q0F0H7"/>
<keyword evidence="5 11" id="KW-0808">Transferase</keyword>
<dbReference type="Gene3D" id="3.40.50.300">
    <property type="entry name" value="P-loop containing nucleotide triphosphate hydrolases"/>
    <property type="match status" value="1"/>
</dbReference>
<feature type="binding site" evidence="11">
    <location>
        <position position="10"/>
    </location>
    <ligand>
        <name>Mg(2+)</name>
        <dbReference type="ChEBI" id="CHEBI:18420"/>
    </ligand>
</feature>
<comment type="catalytic activity">
    <reaction evidence="10 11">
        <text>shikimate + ATP = 3-phosphoshikimate + ADP + H(+)</text>
        <dbReference type="Rhea" id="RHEA:13121"/>
        <dbReference type="ChEBI" id="CHEBI:15378"/>
        <dbReference type="ChEBI" id="CHEBI:30616"/>
        <dbReference type="ChEBI" id="CHEBI:36208"/>
        <dbReference type="ChEBI" id="CHEBI:145989"/>
        <dbReference type="ChEBI" id="CHEBI:456216"/>
        <dbReference type="EC" id="2.7.1.71"/>
    </reaction>
</comment>
<dbReference type="FunCoup" id="Q0F0H7">
    <property type="interactions" value="540"/>
</dbReference>
<feature type="binding site" evidence="11">
    <location>
        <position position="111"/>
    </location>
    <ligand>
        <name>ATP</name>
        <dbReference type="ChEBI" id="CHEBI:30616"/>
    </ligand>
</feature>
<dbReference type="InterPro" id="IPR027417">
    <property type="entry name" value="P-loop_NTPase"/>
</dbReference>
<comment type="similarity">
    <text evidence="2 11">Belongs to the shikimate kinase family.</text>
</comment>
<name>Q0F0H7_9PROT</name>
<dbReference type="PRINTS" id="PR01100">
    <property type="entry name" value="SHIKIMTKNASE"/>
</dbReference>
<dbReference type="PANTHER" id="PTHR21087:SF16">
    <property type="entry name" value="SHIKIMATE KINASE 1, CHLOROPLASTIC"/>
    <property type="match status" value="1"/>
</dbReference>
<dbReference type="GO" id="GO:0009423">
    <property type="term" value="P:chorismate biosynthetic process"/>
    <property type="evidence" value="ECO:0007669"/>
    <property type="project" value="UniProtKB-UniRule"/>
</dbReference>
<dbReference type="HOGENOM" id="CLU_057607_2_2_0"/>
<dbReference type="SUPFAM" id="SSF52540">
    <property type="entry name" value="P-loop containing nucleoside triphosphate hydrolases"/>
    <property type="match status" value="1"/>
</dbReference>
<keyword evidence="8 11" id="KW-0067">ATP-binding</keyword>